<gene>
    <name evidence="2" type="primary">pilO</name>
    <name evidence="2" type="ORF">PBV87_20195</name>
</gene>
<dbReference type="Gene3D" id="3.30.70.60">
    <property type="match status" value="1"/>
</dbReference>
<dbReference type="GO" id="GO:0043107">
    <property type="term" value="P:type IV pilus-dependent motility"/>
    <property type="evidence" value="ECO:0007669"/>
    <property type="project" value="InterPro"/>
</dbReference>
<dbReference type="Pfam" id="PF04350">
    <property type="entry name" value="PilO"/>
    <property type="match status" value="1"/>
</dbReference>
<protein>
    <submittedName>
        <fullName evidence="2">Type 4a pilus biogenesis protein PilO</fullName>
    </submittedName>
</protein>
<sequence length="232" mass="26250">MQLSNKEKNLLFVLALVTVCVVCLRFVLLPMFEKNSDLKVQLEQAEQNQHEVQIRLSKLNTIDEEVEKVLEETMIATKPFFTVVETEYLHKWAVKVAQQANLQVQSLAIGGKNISAVSSYSIENSNQSYPIGDFYHNMVNSTTTEDPSIEQDQGMNGDGKDAVVQMPIQLNVKGTKSQLIQFATNMASMDKHVVLQGLDLQNFDKDEERDVTLSMVLYSIHKEDDGVLNYQF</sequence>
<dbReference type="Proteomes" id="UP001169242">
    <property type="component" value="Unassembled WGS sequence"/>
</dbReference>
<reference evidence="2" key="1">
    <citation type="journal article" date="2023" name="Int. J. Syst. Evol. Microbiol.">
        <title>&lt;i&gt;Holtiella tumoricola&lt;/i&gt; gen. nov. sp. nov., isolated from a human clinical sample.</title>
        <authorList>
            <person name="Allen-Vercoe E."/>
            <person name="Daigneault M.C."/>
            <person name="Vancuren S.J."/>
            <person name="Cochrane K."/>
            <person name="O'Neal L.L."/>
            <person name="Sankaranarayanan K."/>
            <person name="Lawson P.A."/>
        </authorList>
    </citation>
    <scope>NUCLEOTIDE SEQUENCE</scope>
    <source>
        <strain evidence="2">CC70A</strain>
    </source>
</reference>
<proteinExistence type="predicted"/>
<accession>A0AA42DT50</accession>
<evidence type="ECO:0000256" key="1">
    <source>
        <dbReference type="SAM" id="Coils"/>
    </source>
</evidence>
<dbReference type="RefSeq" id="WP_271013506.1">
    <property type="nucleotide sequence ID" value="NZ_JAQIFT010000068.1"/>
</dbReference>
<dbReference type="InterPro" id="IPR014717">
    <property type="entry name" value="Transl_elong_EF1B/ribsomal_bS6"/>
</dbReference>
<comment type="caution">
    <text evidence="2">The sequence shown here is derived from an EMBL/GenBank/DDBJ whole genome shotgun (WGS) entry which is preliminary data.</text>
</comment>
<keyword evidence="1" id="KW-0175">Coiled coil</keyword>
<evidence type="ECO:0000313" key="3">
    <source>
        <dbReference type="Proteomes" id="UP001169242"/>
    </source>
</evidence>
<dbReference type="EMBL" id="JAQIFT010000068">
    <property type="protein sequence ID" value="MDA3733797.1"/>
    <property type="molecule type" value="Genomic_DNA"/>
</dbReference>
<evidence type="ECO:0000313" key="2">
    <source>
        <dbReference type="EMBL" id="MDA3733797.1"/>
    </source>
</evidence>
<name>A0AA42DT50_9FIRM</name>
<dbReference type="GO" id="GO:0043683">
    <property type="term" value="P:type IV pilus assembly"/>
    <property type="evidence" value="ECO:0007669"/>
    <property type="project" value="InterPro"/>
</dbReference>
<keyword evidence="3" id="KW-1185">Reference proteome</keyword>
<dbReference type="AlphaFoldDB" id="A0AA42DT50"/>
<organism evidence="2 3">
    <name type="scientific">Holtiella tumoricola</name>
    <dbReference type="NCBI Taxonomy" id="3018743"/>
    <lineage>
        <taxon>Bacteria</taxon>
        <taxon>Bacillati</taxon>
        <taxon>Bacillota</taxon>
        <taxon>Clostridia</taxon>
        <taxon>Lachnospirales</taxon>
        <taxon>Cellulosilyticaceae</taxon>
        <taxon>Holtiella</taxon>
    </lineage>
</organism>
<feature type="coiled-coil region" evidence="1">
    <location>
        <begin position="35"/>
        <end position="62"/>
    </location>
</feature>
<dbReference type="InterPro" id="IPR007445">
    <property type="entry name" value="PilO"/>
</dbReference>